<accession>D7MV92</accession>
<organism evidence="2">
    <name type="scientific">Arabidopsis lyrata subsp. lyrata</name>
    <name type="common">Lyre-leaved rock-cress</name>
    <dbReference type="NCBI Taxonomy" id="81972"/>
    <lineage>
        <taxon>Eukaryota</taxon>
        <taxon>Viridiplantae</taxon>
        <taxon>Streptophyta</taxon>
        <taxon>Embryophyta</taxon>
        <taxon>Tracheophyta</taxon>
        <taxon>Spermatophyta</taxon>
        <taxon>Magnoliopsida</taxon>
        <taxon>eudicotyledons</taxon>
        <taxon>Gunneridae</taxon>
        <taxon>Pentapetalae</taxon>
        <taxon>rosids</taxon>
        <taxon>malvids</taxon>
        <taxon>Brassicales</taxon>
        <taxon>Brassicaceae</taxon>
        <taxon>Camelineae</taxon>
        <taxon>Arabidopsis</taxon>
    </lineage>
</organism>
<dbReference type="AlphaFoldDB" id="D7MV92"/>
<dbReference type="Proteomes" id="UP000008694">
    <property type="component" value="Unassembled WGS sequence"/>
</dbReference>
<dbReference type="HOGENOM" id="CLU_1909539_0_0_1"/>
<gene>
    <name evidence="1" type="ORF">ARALYDRAFT_682998</name>
</gene>
<proteinExistence type="predicted"/>
<dbReference type="EMBL" id="GL348721">
    <property type="protein sequence ID" value="EFH39509.1"/>
    <property type="molecule type" value="Genomic_DNA"/>
</dbReference>
<keyword evidence="2" id="KW-1185">Reference proteome</keyword>
<protein>
    <submittedName>
        <fullName evidence="1">Predicted protein</fullName>
    </submittedName>
</protein>
<name>D7MV92_ARALL</name>
<evidence type="ECO:0000313" key="1">
    <source>
        <dbReference type="EMBL" id="EFH39509.1"/>
    </source>
</evidence>
<evidence type="ECO:0000313" key="2">
    <source>
        <dbReference type="Proteomes" id="UP000008694"/>
    </source>
</evidence>
<reference evidence="2" key="1">
    <citation type="journal article" date="2011" name="Nat. Genet.">
        <title>The Arabidopsis lyrata genome sequence and the basis of rapid genome size change.</title>
        <authorList>
            <person name="Hu T.T."/>
            <person name="Pattyn P."/>
            <person name="Bakker E.G."/>
            <person name="Cao J."/>
            <person name="Cheng J.-F."/>
            <person name="Clark R.M."/>
            <person name="Fahlgren N."/>
            <person name="Fawcett J.A."/>
            <person name="Grimwood J."/>
            <person name="Gundlach H."/>
            <person name="Haberer G."/>
            <person name="Hollister J.D."/>
            <person name="Ossowski S."/>
            <person name="Ottilar R.P."/>
            <person name="Salamov A.A."/>
            <person name="Schneeberger K."/>
            <person name="Spannagl M."/>
            <person name="Wang X."/>
            <person name="Yang L."/>
            <person name="Nasrallah M.E."/>
            <person name="Bergelson J."/>
            <person name="Carrington J.C."/>
            <person name="Gaut B.S."/>
            <person name="Schmutz J."/>
            <person name="Mayer K.F.X."/>
            <person name="Van de Peer Y."/>
            <person name="Grigoriev I.V."/>
            <person name="Nordborg M."/>
            <person name="Weigel D."/>
            <person name="Guo Y.-L."/>
        </authorList>
    </citation>
    <scope>NUCLEOTIDE SEQUENCE [LARGE SCALE GENOMIC DNA]</scope>
    <source>
        <strain evidence="2">cv. MN47</strain>
    </source>
</reference>
<sequence length="133" mass="15086">MIKQGGGRGRDTCRWWRHYDIRRSTSGHGSVWRRHSNVSHCPSVGKTLSDHSFKLAGSKQVGGRSETTCFLWEVHDDFSTISCPSCLHTYLVPNLVDDMFDRRPHTDSMSITRPSWVEHTSAACRSRVVPNVS</sequence>
<dbReference type="Gramene" id="Al_scaffold_0009_36">
    <property type="protein sequence ID" value="Al_scaffold_0009_36"/>
    <property type="gene ID" value="Al_scaffold_0009_36"/>
</dbReference>